<feature type="domain" description="Formyl transferase N-terminal" evidence="6">
    <location>
        <begin position="2"/>
        <end position="178"/>
    </location>
</feature>
<sequence length="313" mass="33101">MRLLFAGTPEAAVPALDALLDSDHEVVAVLTRQDARAGRGRKLVPSPVKVRAQEAGIEVITDSPRDEGFVERLTALNIDCAPVVAYGELLRPNVLEIPAHGWINLHFSLLPAWRGAAPVQRAIMAGDQVTGASTFRIEEGLDTGPVYGTATETIRPNDSAGDLLGRLSHSGAKLLVATLDAIEQGNITAVPQPNEGVSVAPKILVADAQVDWSLPPHIVHRMIRGVSPDPGAWTTLQDGSRLGLGPVFALHPTHQFEGELRPGQVQATKKHVFVGTAGQPVVLGLVTPVGKRPMAAADWARGARLEQGTILGA</sequence>
<dbReference type="PANTHER" id="PTHR11138:SF5">
    <property type="entry name" value="METHIONYL-TRNA FORMYLTRANSFERASE, MITOCHONDRIAL"/>
    <property type="match status" value="1"/>
</dbReference>
<dbReference type="EC" id="2.1.2.9" evidence="2 5"/>
<reference evidence="8" key="1">
    <citation type="submission" date="2024-02" db="EMBL/GenBank/DDBJ databases">
        <title>Tomenella chthoni gen. nov. sp. nov., a member of the family Jonesiaceae isolated from bat guano.</title>
        <authorList>
            <person name="Miller S.L."/>
            <person name="King J."/>
            <person name="Sankaranarayanan K."/>
            <person name="Lawson P.A."/>
        </authorList>
    </citation>
    <scope>NUCLEOTIDE SEQUENCE</scope>
    <source>
        <strain evidence="8">BS-20</strain>
    </source>
</reference>
<organism evidence="8">
    <name type="scientific">Jonesiaceae bacterium BS-20</name>
    <dbReference type="NCBI Taxonomy" id="3120821"/>
    <lineage>
        <taxon>Bacteria</taxon>
        <taxon>Bacillati</taxon>
        <taxon>Actinomycetota</taxon>
        <taxon>Actinomycetes</taxon>
        <taxon>Micrococcales</taxon>
        <taxon>Jonesiaceae</taxon>
    </lineage>
</organism>
<dbReference type="InterPro" id="IPR005793">
    <property type="entry name" value="Formyl_trans_C"/>
</dbReference>
<evidence type="ECO:0000256" key="3">
    <source>
        <dbReference type="ARBA" id="ARBA00022679"/>
    </source>
</evidence>
<evidence type="ECO:0000259" key="6">
    <source>
        <dbReference type="Pfam" id="PF00551"/>
    </source>
</evidence>
<name>A0AAU7DZP6_9MICO</name>
<feature type="domain" description="Formyl transferase C-terminal" evidence="7">
    <location>
        <begin position="203"/>
        <end position="303"/>
    </location>
</feature>
<comment type="catalytic activity">
    <reaction evidence="5">
        <text>L-methionyl-tRNA(fMet) + (6R)-10-formyltetrahydrofolate = N-formyl-L-methionyl-tRNA(fMet) + (6S)-5,6,7,8-tetrahydrofolate + H(+)</text>
        <dbReference type="Rhea" id="RHEA:24380"/>
        <dbReference type="Rhea" id="RHEA-COMP:9952"/>
        <dbReference type="Rhea" id="RHEA-COMP:9953"/>
        <dbReference type="ChEBI" id="CHEBI:15378"/>
        <dbReference type="ChEBI" id="CHEBI:57453"/>
        <dbReference type="ChEBI" id="CHEBI:78530"/>
        <dbReference type="ChEBI" id="CHEBI:78844"/>
        <dbReference type="ChEBI" id="CHEBI:195366"/>
        <dbReference type="EC" id="2.1.2.9"/>
    </reaction>
</comment>
<dbReference type="InterPro" id="IPR044135">
    <property type="entry name" value="Met-tRNA-FMT_C"/>
</dbReference>
<evidence type="ECO:0000259" key="7">
    <source>
        <dbReference type="Pfam" id="PF02911"/>
    </source>
</evidence>
<dbReference type="SUPFAM" id="SSF53328">
    <property type="entry name" value="Formyltransferase"/>
    <property type="match status" value="1"/>
</dbReference>
<evidence type="ECO:0000313" key="8">
    <source>
        <dbReference type="EMBL" id="XBH22854.1"/>
    </source>
</evidence>
<dbReference type="EMBL" id="CP146203">
    <property type="protein sequence ID" value="XBH22854.1"/>
    <property type="molecule type" value="Genomic_DNA"/>
</dbReference>
<dbReference type="SUPFAM" id="SSF50486">
    <property type="entry name" value="FMT C-terminal domain-like"/>
    <property type="match status" value="1"/>
</dbReference>
<dbReference type="GO" id="GO:0005829">
    <property type="term" value="C:cytosol"/>
    <property type="evidence" value="ECO:0007669"/>
    <property type="project" value="TreeGrafter"/>
</dbReference>
<evidence type="ECO:0000256" key="1">
    <source>
        <dbReference type="ARBA" id="ARBA00010699"/>
    </source>
</evidence>
<dbReference type="InterPro" id="IPR002376">
    <property type="entry name" value="Formyl_transf_N"/>
</dbReference>
<dbReference type="NCBIfam" id="TIGR00460">
    <property type="entry name" value="fmt"/>
    <property type="match status" value="1"/>
</dbReference>
<accession>A0AAU7DZP6</accession>
<proteinExistence type="inferred from homology"/>
<dbReference type="Pfam" id="PF02911">
    <property type="entry name" value="Formyl_trans_C"/>
    <property type="match status" value="1"/>
</dbReference>
<dbReference type="InterPro" id="IPR011034">
    <property type="entry name" value="Formyl_transferase-like_C_sf"/>
</dbReference>
<protein>
    <recommendedName>
        <fullName evidence="2 5">Methionyl-tRNA formyltransferase</fullName>
        <ecNumber evidence="2 5">2.1.2.9</ecNumber>
    </recommendedName>
</protein>
<keyword evidence="3 5" id="KW-0808">Transferase</keyword>
<dbReference type="InterPro" id="IPR036477">
    <property type="entry name" value="Formyl_transf_N_sf"/>
</dbReference>
<dbReference type="CDD" id="cd08704">
    <property type="entry name" value="Met_tRNA_FMT_C"/>
    <property type="match status" value="1"/>
</dbReference>
<gene>
    <name evidence="5 8" type="primary">fmt</name>
    <name evidence="8" type="ORF">V5R04_06465</name>
</gene>
<dbReference type="AlphaFoldDB" id="A0AAU7DZP6"/>
<feature type="binding site" evidence="5">
    <location>
        <begin position="108"/>
        <end position="111"/>
    </location>
    <ligand>
        <name>(6S)-5,6,7,8-tetrahydrofolate</name>
        <dbReference type="ChEBI" id="CHEBI:57453"/>
    </ligand>
</feature>
<evidence type="ECO:0000256" key="2">
    <source>
        <dbReference type="ARBA" id="ARBA00012261"/>
    </source>
</evidence>
<dbReference type="PANTHER" id="PTHR11138">
    <property type="entry name" value="METHIONYL-TRNA FORMYLTRANSFERASE"/>
    <property type="match status" value="1"/>
</dbReference>
<dbReference type="InterPro" id="IPR005794">
    <property type="entry name" value="Fmt"/>
</dbReference>
<comment type="similarity">
    <text evidence="1 5">Belongs to the Fmt family.</text>
</comment>
<dbReference type="InterPro" id="IPR041711">
    <property type="entry name" value="Met-tRNA-FMT_N"/>
</dbReference>
<dbReference type="Pfam" id="PF00551">
    <property type="entry name" value="Formyl_trans_N"/>
    <property type="match status" value="1"/>
</dbReference>
<evidence type="ECO:0000256" key="5">
    <source>
        <dbReference type="HAMAP-Rule" id="MF_00182"/>
    </source>
</evidence>
<dbReference type="HAMAP" id="MF_00182">
    <property type="entry name" value="Formyl_trans"/>
    <property type="match status" value="1"/>
</dbReference>
<dbReference type="GO" id="GO:0004479">
    <property type="term" value="F:methionyl-tRNA formyltransferase activity"/>
    <property type="evidence" value="ECO:0007669"/>
    <property type="project" value="UniProtKB-UniRule"/>
</dbReference>
<evidence type="ECO:0000256" key="4">
    <source>
        <dbReference type="ARBA" id="ARBA00022917"/>
    </source>
</evidence>
<dbReference type="FunFam" id="3.40.50.12230:FF:000001">
    <property type="entry name" value="Methionyl-tRNA formyltransferase"/>
    <property type="match status" value="1"/>
</dbReference>
<dbReference type="CDD" id="cd08646">
    <property type="entry name" value="FMT_core_Met-tRNA-FMT_N"/>
    <property type="match status" value="1"/>
</dbReference>
<comment type="function">
    <text evidence="5">Attaches a formyl group to the free amino group of methionyl-tRNA(fMet). The formyl group appears to play a dual role in the initiator identity of N-formylmethionyl-tRNA by promoting its recognition by IF2 and preventing the misappropriation of this tRNA by the elongation apparatus.</text>
</comment>
<dbReference type="Gene3D" id="3.40.50.12230">
    <property type="match status" value="1"/>
</dbReference>
<keyword evidence="4 5" id="KW-0648">Protein biosynthesis</keyword>